<keyword evidence="5" id="KW-1185">Reference proteome</keyword>
<feature type="region of interest" description="Disordered" evidence="2">
    <location>
        <begin position="98"/>
        <end position="158"/>
    </location>
</feature>
<evidence type="ECO:0000256" key="1">
    <source>
        <dbReference type="SAM" id="Coils"/>
    </source>
</evidence>
<feature type="transmembrane region" description="Helical" evidence="3">
    <location>
        <begin position="20"/>
        <end position="39"/>
    </location>
</feature>
<evidence type="ECO:0000256" key="3">
    <source>
        <dbReference type="SAM" id="Phobius"/>
    </source>
</evidence>
<gene>
    <name evidence="4" type="ORF">Anas_05846</name>
</gene>
<accession>A0A5N5T372</accession>
<comment type="caution">
    <text evidence="4">The sequence shown here is derived from an EMBL/GenBank/DDBJ whole genome shotgun (WGS) entry which is preliminary data.</text>
</comment>
<dbReference type="CDD" id="cd21952">
    <property type="entry name" value="MIU2_RNF168"/>
    <property type="match status" value="1"/>
</dbReference>
<dbReference type="EMBL" id="SEYY01012214">
    <property type="protein sequence ID" value="KAB7500926.1"/>
    <property type="molecule type" value="Genomic_DNA"/>
</dbReference>
<evidence type="ECO:0000313" key="4">
    <source>
        <dbReference type="EMBL" id="KAB7500926.1"/>
    </source>
</evidence>
<feature type="coiled-coil region" evidence="1">
    <location>
        <begin position="60"/>
        <end position="94"/>
    </location>
</feature>
<evidence type="ECO:0000313" key="5">
    <source>
        <dbReference type="Proteomes" id="UP000326759"/>
    </source>
</evidence>
<protein>
    <submittedName>
        <fullName evidence="4">Uncharacterized protein</fullName>
    </submittedName>
</protein>
<keyword evidence="3" id="KW-1133">Transmembrane helix</keyword>
<keyword evidence="1" id="KW-0175">Coiled coil</keyword>
<feature type="compositionally biased region" description="Basic and acidic residues" evidence="2">
    <location>
        <begin position="99"/>
        <end position="112"/>
    </location>
</feature>
<sequence>MFQEWKIFPLKSLRRLKRNVILLILKLLKVVSIAIPQTLKKKQIIILPLMLLSEAFDENNQNSNELLLQLIEEQKLLEQKLEQEKQDRQFALQLQKSFKKVDRSKGSEDEYSLRNQKRTFKKSSSGSHSKQRTPDSSKKNTLRQTTLMESLTKKQRRV</sequence>
<dbReference type="AlphaFoldDB" id="A0A5N5T372"/>
<evidence type="ECO:0000256" key="2">
    <source>
        <dbReference type="SAM" id="MobiDB-lite"/>
    </source>
</evidence>
<proteinExistence type="predicted"/>
<organism evidence="4 5">
    <name type="scientific">Armadillidium nasatum</name>
    <dbReference type="NCBI Taxonomy" id="96803"/>
    <lineage>
        <taxon>Eukaryota</taxon>
        <taxon>Metazoa</taxon>
        <taxon>Ecdysozoa</taxon>
        <taxon>Arthropoda</taxon>
        <taxon>Crustacea</taxon>
        <taxon>Multicrustacea</taxon>
        <taxon>Malacostraca</taxon>
        <taxon>Eumalacostraca</taxon>
        <taxon>Peracarida</taxon>
        <taxon>Isopoda</taxon>
        <taxon>Oniscidea</taxon>
        <taxon>Crinocheta</taxon>
        <taxon>Armadillidiidae</taxon>
        <taxon>Armadillidium</taxon>
    </lineage>
</organism>
<dbReference type="Proteomes" id="UP000326759">
    <property type="component" value="Unassembled WGS sequence"/>
</dbReference>
<name>A0A5N5T372_9CRUS</name>
<keyword evidence="3" id="KW-0812">Transmembrane</keyword>
<reference evidence="4 5" key="1">
    <citation type="journal article" date="2019" name="PLoS Biol.">
        <title>Sex chromosomes control vertical transmission of feminizing Wolbachia symbionts in an isopod.</title>
        <authorList>
            <person name="Becking T."/>
            <person name="Chebbi M.A."/>
            <person name="Giraud I."/>
            <person name="Moumen B."/>
            <person name="Laverre T."/>
            <person name="Caubet Y."/>
            <person name="Peccoud J."/>
            <person name="Gilbert C."/>
            <person name="Cordaux R."/>
        </authorList>
    </citation>
    <scope>NUCLEOTIDE SEQUENCE [LARGE SCALE GENOMIC DNA]</scope>
    <source>
        <strain evidence="4">ANa2</strain>
        <tissue evidence="4">Whole body excluding digestive tract and cuticle</tissue>
    </source>
</reference>
<keyword evidence="3" id="KW-0472">Membrane</keyword>